<dbReference type="Gene3D" id="1.20.1280.50">
    <property type="match status" value="1"/>
</dbReference>
<protein>
    <recommendedName>
        <fullName evidence="4">F-box domain-containing protein</fullName>
    </recommendedName>
</protein>
<feature type="domain" description="F-box" evidence="4">
    <location>
        <begin position="21"/>
        <end position="58"/>
    </location>
</feature>
<dbReference type="SUPFAM" id="SSF50978">
    <property type="entry name" value="WD40 repeat-like"/>
    <property type="match status" value="1"/>
</dbReference>
<dbReference type="Gene3D" id="2.130.10.10">
    <property type="entry name" value="YVTN repeat-like/Quinoprotein amine dehydrogenase"/>
    <property type="match status" value="1"/>
</dbReference>
<organism evidence="5 6">
    <name type="scientific">Apatococcus fuscideae</name>
    <dbReference type="NCBI Taxonomy" id="2026836"/>
    <lineage>
        <taxon>Eukaryota</taxon>
        <taxon>Viridiplantae</taxon>
        <taxon>Chlorophyta</taxon>
        <taxon>core chlorophytes</taxon>
        <taxon>Trebouxiophyceae</taxon>
        <taxon>Chlorellales</taxon>
        <taxon>Chlorellaceae</taxon>
        <taxon>Apatococcus</taxon>
    </lineage>
</organism>
<dbReference type="PROSITE" id="PS50082">
    <property type="entry name" value="WD_REPEATS_2"/>
    <property type="match status" value="1"/>
</dbReference>
<name>A0AAW1SQM0_9CHLO</name>
<evidence type="ECO:0000256" key="1">
    <source>
        <dbReference type="ARBA" id="ARBA00022574"/>
    </source>
</evidence>
<comment type="caution">
    <text evidence="5">The sequence shown here is derived from an EMBL/GenBank/DDBJ whole genome shotgun (WGS) entry which is preliminary data.</text>
</comment>
<evidence type="ECO:0000259" key="4">
    <source>
        <dbReference type="Pfam" id="PF12937"/>
    </source>
</evidence>
<evidence type="ECO:0000256" key="2">
    <source>
        <dbReference type="ARBA" id="ARBA00022737"/>
    </source>
</evidence>
<dbReference type="InterPro" id="IPR001680">
    <property type="entry name" value="WD40_rpt"/>
</dbReference>
<keyword evidence="6" id="KW-1185">Reference proteome</keyword>
<feature type="repeat" description="WD" evidence="3">
    <location>
        <begin position="113"/>
        <end position="143"/>
    </location>
</feature>
<proteinExistence type="predicted"/>
<dbReference type="PROSITE" id="PS50294">
    <property type="entry name" value="WD_REPEATS_REGION"/>
    <property type="match status" value="1"/>
</dbReference>
<dbReference type="Proteomes" id="UP001485043">
    <property type="component" value="Unassembled WGS sequence"/>
</dbReference>
<evidence type="ECO:0000313" key="6">
    <source>
        <dbReference type="Proteomes" id="UP001485043"/>
    </source>
</evidence>
<dbReference type="PANTHER" id="PTHR44436:SF1">
    <property type="entry name" value="F-BOX_WD REPEAT-CONTAINING PROTEIN 2"/>
    <property type="match status" value="1"/>
</dbReference>
<dbReference type="EMBL" id="JALJOV010001089">
    <property type="protein sequence ID" value="KAK9854783.1"/>
    <property type="molecule type" value="Genomic_DNA"/>
</dbReference>
<sequence>MSKDSERKNLPRSRVLLLAPELQAIVFGLLGPRDLACAEVVCKSWFDIIHSHCIWHRQAASLDALWSKTQIGGMQTACCDAAEACSIPEARRCVADHYVAGKLQRCNATTVHLQGHTASILACSAGPGIIASASEDKTVRLWQRDYGSSTWGCSAVLKHRSAPQAVQVVSPSLVLSTSQAHVLLWRDCRPTRRFSVPGQTADVHHLACSDGLVIGAAANSGQLRGWDLRFLSRPCWADPLGRPAPRQMTIPSPGNKHLAVPMNSMQSQFPTIHGQPTLYDLRDGRCVGGSIAGRLVVDMVADDCIDSYGRHLVSAQRHSCNKLVAVHSY</sequence>
<accession>A0AAW1SQM0</accession>
<dbReference type="InterPro" id="IPR036322">
    <property type="entry name" value="WD40_repeat_dom_sf"/>
</dbReference>
<keyword evidence="2" id="KW-0677">Repeat</keyword>
<dbReference type="PANTHER" id="PTHR44436">
    <property type="entry name" value="F-BOX/WD REPEAT-CONTAINING PROTEIN 2"/>
    <property type="match status" value="1"/>
</dbReference>
<reference evidence="5 6" key="1">
    <citation type="journal article" date="2024" name="Nat. Commun.">
        <title>Phylogenomics reveals the evolutionary origins of lichenization in chlorophyte algae.</title>
        <authorList>
            <person name="Puginier C."/>
            <person name="Libourel C."/>
            <person name="Otte J."/>
            <person name="Skaloud P."/>
            <person name="Haon M."/>
            <person name="Grisel S."/>
            <person name="Petersen M."/>
            <person name="Berrin J.G."/>
            <person name="Delaux P.M."/>
            <person name="Dal Grande F."/>
            <person name="Keller J."/>
        </authorList>
    </citation>
    <scope>NUCLEOTIDE SEQUENCE [LARGE SCALE GENOMIC DNA]</scope>
    <source>
        <strain evidence="5 6">SAG 2523</strain>
    </source>
</reference>
<evidence type="ECO:0000256" key="3">
    <source>
        <dbReference type="PROSITE-ProRule" id="PRU00221"/>
    </source>
</evidence>
<gene>
    <name evidence="5" type="ORF">WJX84_009765</name>
</gene>
<dbReference type="SUPFAM" id="SSF81383">
    <property type="entry name" value="F-box domain"/>
    <property type="match status" value="1"/>
</dbReference>
<keyword evidence="1 3" id="KW-0853">WD repeat</keyword>
<dbReference type="AlphaFoldDB" id="A0AAW1SQM0"/>
<dbReference type="Pfam" id="PF12937">
    <property type="entry name" value="F-box-like"/>
    <property type="match status" value="1"/>
</dbReference>
<dbReference type="InterPro" id="IPR042627">
    <property type="entry name" value="FBXW2"/>
</dbReference>
<dbReference type="InterPro" id="IPR015943">
    <property type="entry name" value="WD40/YVTN_repeat-like_dom_sf"/>
</dbReference>
<dbReference type="InterPro" id="IPR036047">
    <property type="entry name" value="F-box-like_dom_sf"/>
</dbReference>
<dbReference type="SMART" id="SM00320">
    <property type="entry name" value="WD40"/>
    <property type="match status" value="3"/>
</dbReference>
<dbReference type="InterPro" id="IPR001810">
    <property type="entry name" value="F-box_dom"/>
</dbReference>
<evidence type="ECO:0000313" key="5">
    <source>
        <dbReference type="EMBL" id="KAK9854783.1"/>
    </source>
</evidence>